<evidence type="ECO:0000313" key="1">
    <source>
        <dbReference type="EMBL" id="NYI78784.1"/>
    </source>
</evidence>
<dbReference type="EMBL" id="JACBZR010000001">
    <property type="protein sequence ID" value="NYI78784.1"/>
    <property type="molecule type" value="Genomic_DNA"/>
</dbReference>
<gene>
    <name evidence="1" type="ORF">BJ988_003432</name>
</gene>
<comment type="caution">
    <text evidence="1">The sequence shown here is derived from an EMBL/GenBank/DDBJ whole genome shotgun (WGS) entry which is preliminary data.</text>
</comment>
<dbReference type="InterPro" id="IPR023393">
    <property type="entry name" value="START-like_dom_sf"/>
</dbReference>
<dbReference type="AlphaFoldDB" id="A0A7Z0IT53"/>
<protein>
    <recommendedName>
        <fullName evidence="3">SRPBCC domain-containing protein</fullName>
    </recommendedName>
</protein>
<name>A0A7Z0IT53_9ACTN</name>
<dbReference type="Gene3D" id="3.30.530.20">
    <property type="match status" value="1"/>
</dbReference>
<dbReference type="Proteomes" id="UP000564496">
    <property type="component" value="Unassembled WGS sequence"/>
</dbReference>
<accession>A0A7Z0IT53</accession>
<dbReference type="RefSeq" id="WP_179659092.1">
    <property type="nucleotide sequence ID" value="NZ_JACBZR010000001.1"/>
</dbReference>
<sequence>MNDIQRGETPRIVVTAAASADAAWQALRDPATIRQWHGWETAELETEIDSIYFTDVVEEADRRTLVANGGDRFEIRPEGDGVRITLTRAPLSGNPDWDAYYDDVTEGWRSFLHQLRFALERRPGMRRRTLFFADRGTYSGTVIERLGLDAVAGQPVGSRYAATIAGEDVAGEVWFRSANQLGLTVDAWGEGLLVIAGTAPSDADPAGTSMAILSTYGLDDTDFGQLEARWSGWWADH</sequence>
<dbReference type="SUPFAM" id="SSF55961">
    <property type="entry name" value="Bet v1-like"/>
    <property type="match status" value="1"/>
</dbReference>
<reference evidence="1 2" key="1">
    <citation type="submission" date="2020-07" db="EMBL/GenBank/DDBJ databases">
        <title>Sequencing the genomes of 1000 actinobacteria strains.</title>
        <authorList>
            <person name="Klenk H.-P."/>
        </authorList>
    </citation>
    <scope>NUCLEOTIDE SEQUENCE [LARGE SCALE GENOMIC DNA]</scope>
    <source>
        <strain evidence="1 2">DSM 26487</strain>
    </source>
</reference>
<evidence type="ECO:0008006" key="3">
    <source>
        <dbReference type="Google" id="ProtNLM"/>
    </source>
</evidence>
<keyword evidence="2" id="KW-1185">Reference proteome</keyword>
<organism evidence="1 2">
    <name type="scientific">Nocardioides panzhihuensis</name>
    <dbReference type="NCBI Taxonomy" id="860243"/>
    <lineage>
        <taxon>Bacteria</taxon>
        <taxon>Bacillati</taxon>
        <taxon>Actinomycetota</taxon>
        <taxon>Actinomycetes</taxon>
        <taxon>Propionibacteriales</taxon>
        <taxon>Nocardioidaceae</taxon>
        <taxon>Nocardioides</taxon>
    </lineage>
</organism>
<proteinExistence type="predicted"/>
<evidence type="ECO:0000313" key="2">
    <source>
        <dbReference type="Proteomes" id="UP000564496"/>
    </source>
</evidence>